<dbReference type="Gene3D" id="3.40.50.11380">
    <property type="match status" value="1"/>
</dbReference>
<feature type="repeat" description="TPR" evidence="8">
    <location>
        <begin position="190"/>
        <end position="223"/>
    </location>
</feature>
<protein>
    <recommendedName>
        <fullName evidence="3">protein O-GlcNAc transferase</fullName>
        <ecNumber evidence="3">2.4.1.255</ecNumber>
    </recommendedName>
</protein>
<keyword evidence="4" id="KW-0328">Glycosyltransferase</keyword>
<evidence type="ECO:0000256" key="7">
    <source>
        <dbReference type="ARBA" id="ARBA00022803"/>
    </source>
</evidence>
<dbReference type="PANTHER" id="PTHR44835:SF1">
    <property type="entry name" value="PROTEIN O-GLCNAC TRANSFERASE"/>
    <property type="match status" value="1"/>
</dbReference>
<dbReference type="Gene3D" id="1.25.40.10">
    <property type="entry name" value="Tetratricopeptide repeat domain"/>
    <property type="match status" value="3"/>
</dbReference>
<dbReference type="InterPro" id="IPR011990">
    <property type="entry name" value="TPR-like_helical_dom_sf"/>
</dbReference>
<dbReference type="AlphaFoldDB" id="A0A418VN79"/>
<comment type="pathway">
    <text evidence="1">Protein modification; protein glycosylation.</text>
</comment>
<feature type="repeat" description="TPR" evidence="8">
    <location>
        <begin position="122"/>
        <end position="155"/>
    </location>
</feature>
<keyword evidence="11" id="KW-1185">Reference proteome</keyword>
<dbReference type="Pfam" id="PF13181">
    <property type="entry name" value="TPR_8"/>
    <property type="match status" value="1"/>
</dbReference>
<dbReference type="Proteomes" id="UP000283458">
    <property type="component" value="Unassembled WGS sequence"/>
</dbReference>
<dbReference type="InterPro" id="IPR051939">
    <property type="entry name" value="Glycosyltr_41/O-GlcNAc_trsf"/>
</dbReference>
<dbReference type="SUPFAM" id="SSF48452">
    <property type="entry name" value="TPR-like"/>
    <property type="match status" value="1"/>
</dbReference>
<evidence type="ECO:0000256" key="5">
    <source>
        <dbReference type="ARBA" id="ARBA00022679"/>
    </source>
</evidence>
<feature type="domain" description="O-GlcNAc transferase C-terminal" evidence="9">
    <location>
        <begin position="441"/>
        <end position="622"/>
    </location>
</feature>
<evidence type="ECO:0000313" key="10">
    <source>
        <dbReference type="EMBL" id="RJF77633.1"/>
    </source>
</evidence>
<evidence type="ECO:0000256" key="4">
    <source>
        <dbReference type="ARBA" id="ARBA00022676"/>
    </source>
</evidence>
<organism evidence="10 11">
    <name type="scientific">Azospirillum cavernae</name>
    <dbReference type="NCBI Taxonomy" id="2320860"/>
    <lineage>
        <taxon>Bacteria</taxon>
        <taxon>Pseudomonadati</taxon>
        <taxon>Pseudomonadota</taxon>
        <taxon>Alphaproteobacteria</taxon>
        <taxon>Rhodospirillales</taxon>
        <taxon>Azospirillaceae</taxon>
        <taxon>Azospirillum</taxon>
    </lineage>
</organism>
<dbReference type="InterPro" id="IPR029489">
    <property type="entry name" value="OGT/SEC/SPY_C"/>
</dbReference>
<evidence type="ECO:0000256" key="6">
    <source>
        <dbReference type="ARBA" id="ARBA00022737"/>
    </source>
</evidence>
<feature type="repeat" description="TPR" evidence="8">
    <location>
        <begin position="156"/>
        <end position="189"/>
    </location>
</feature>
<dbReference type="OrthoDB" id="146908at2"/>
<dbReference type="GO" id="GO:0097363">
    <property type="term" value="F:protein O-acetylglucosaminyltransferase activity"/>
    <property type="evidence" value="ECO:0007669"/>
    <property type="project" value="UniProtKB-EC"/>
</dbReference>
<reference evidence="10 11" key="1">
    <citation type="submission" date="2018-09" db="EMBL/GenBank/DDBJ databases">
        <authorList>
            <person name="Zhu H."/>
        </authorList>
    </citation>
    <scope>NUCLEOTIDE SEQUENCE [LARGE SCALE GENOMIC DNA]</scope>
    <source>
        <strain evidence="10 11">K2W22B-5</strain>
    </source>
</reference>
<evidence type="ECO:0000256" key="8">
    <source>
        <dbReference type="PROSITE-ProRule" id="PRU00339"/>
    </source>
</evidence>
<dbReference type="InterPro" id="IPR019734">
    <property type="entry name" value="TPR_rpt"/>
</dbReference>
<comment type="similarity">
    <text evidence="2">Belongs to the glycosyltransferase 41 family. O-GlcNAc transferase subfamily.</text>
</comment>
<keyword evidence="7 8" id="KW-0802">TPR repeat</keyword>
<dbReference type="SUPFAM" id="SSF53756">
    <property type="entry name" value="UDP-Glycosyltransferase/glycogen phosphorylase"/>
    <property type="match status" value="1"/>
</dbReference>
<evidence type="ECO:0000259" key="9">
    <source>
        <dbReference type="Pfam" id="PF13844"/>
    </source>
</evidence>
<comment type="caution">
    <text evidence="10">The sequence shown here is derived from an EMBL/GenBank/DDBJ whole genome shotgun (WGS) entry which is preliminary data.</text>
</comment>
<keyword evidence="6" id="KW-0677">Repeat</keyword>
<keyword evidence="5" id="KW-0808">Transferase</keyword>
<proteinExistence type="inferred from homology"/>
<dbReference type="Pfam" id="PF13844">
    <property type="entry name" value="Glyco_transf_41"/>
    <property type="match status" value="2"/>
</dbReference>
<dbReference type="EC" id="2.4.1.255" evidence="3"/>
<evidence type="ECO:0000256" key="1">
    <source>
        <dbReference type="ARBA" id="ARBA00004922"/>
    </source>
</evidence>
<sequence>MTDLTGKAVVERLETIAADFAADFAAALAAHQAGRLDLAEDGYLVVLRADPRHPHANNNLAILLRAKGRLPEAVACGRRAIARLPEDAQLRNNLACALSDMDRIAEATATTRRALALSPDYADAWFNVANLLGTAQNLAGAKAAYRRALRLNPRMGAAHSNLGDVHRRLGESSVAVDCYRTAMRTQPDLPQPYVNLGETLKEQGRIHEALATFQSGLERHPDLALLHSNLLLALHYTPCAPPEVIAHAHACWNDRHARPLTPRGKRFANDRNPDRRLRVGYVSPDFRAHACAHFIEPLLRAHDRTAVELVCYATSRRHDDVTDRIKALADAWRPLAGLDDAAAAALIERDRIDILVDLAGHTADGRPLVFARKPAPVQVSWLGYPDTTGMPAIDGRLTDAVADPPGRADGWHAERLIRLPTGFLTFQPRPGVGVRDEPPALANGWVTFGSFNNAAKVTPEVVRTWSAILREVPSARLLLKSQAFGDPPTRDRYLQLFADNGVAPERIELLPPLDAVDDHLRAYDRIDIALDPFPYNGATTTCEALWMGVPVIALAGRHHVSRVGASLLTQCGLPDLIAEDEGRYRAAAVSLARDMPRLALLRRSLRGRLQASPLLDHQGFARAVEEAYRGMWRSWADGGEAAPPPSSA</sequence>
<evidence type="ECO:0000256" key="3">
    <source>
        <dbReference type="ARBA" id="ARBA00011970"/>
    </source>
</evidence>
<dbReference type="PROSITE" id="PS50005">
    <property type="entry name" value="TPR"/>
    <property type="match status" value="3"/>
</dbReference>
<dbReference type="Pfam" id="PF13432">
    <property type="entry name" value="TPR_16"/>
    <property type="match status" value="2"/>
</dbReference>
<dbReference type="SMART" id="SM00028">
    <property type="entry name" value="TPR"/>
    <property type="match status" value="5"/>
</dbReference>
<dbReference type="PANTHER" id="PTHR44835">
    <property type="entry name" value="UDP-N-ACETYLGLUCOSAMINE--PEPTIDE N-ACETYLGLUCOSAMINYLTRANSFERASE SPINDLY-RELATED"/>
    <property type="match status" value="1"/>
</dbReference>
<accession>A0A418VN79</accession>
<evidence type="ECO:0000313" key="11">
    <source>
        <dbReference type="Proteomes" id="UP000283458"/>
    </source>
</evidence>
<gene>
    <name evidence="10" type="ORF">D3877_27325</name>
</gene>
<dbReference type="EMBL" id="QYUL01000005">
    <property type="protein sequence ID" value="RJF77633.1"/>
    <property type="molecule type" value="Genomic_DNA"/>
</dbReference>
<evidence type="ECO:0000256" key="2">
    <source>
        <dbReference type="ARBA" id="ARBA00005386"/>
    </source>
</evidence>
<dbReference type="Gene3D" id="3.40.50.2000">
    <property type="entry name" value="Glycogen Phosphorylase B"/>
    <property type="match status" value="1"/>
</dbReference>
<feature type="domain" description="O-GlcNAc transferase C-terminal" evidence="9">
    <location>
        <begin position="262"/>
        <end position="424"/>
    </location>
</feature>
<name>A0A418VN79_9PROT</name>